<dbReference type="KEGG" id="wch:wcw_1817"/>
<evidence type="ECO:0000256" key="1">
    <source>
        <dbReference type="ARBA" id="ARBA00007613"/>
    </source>
</evidence>
<dbReference type="RefSeq" id="WP_013182856.1">
    <property type="nucleotide sequence ID" value="NC_014225.1"/>
</dbReference>
<accession>D6YSW1</accession>
<dbReference type="OrthoDB" id="5296315at2"/>
<dbReference type="EMBL" id="CP001928">
    <property type="protein sequence ID" value="ADI39156.1"/>
    <property type="molecule type" value="Genomic_DNA"/>
</dbReference>
<gene>
    <name evidence="2" type="ordered locus">wcw_1817</name>
</gene>
<dbReference type="HOGENOM" id="CLU_012817_10_2_0"/>
<organism evidence="2 3">
    <name type="scientific">Waddlia chondrophila (strain ATCC VR-1470 / WSU 86-1044)</name>
    <dbReference type="NCBI Taxonomy" id="716544"/>
    <lineage>
        <taxon>Bacteria</taxon>
        <taxon>Pseudomonadati</taxon>
        <taxon>Chlamydiota</taxon>
        <taxon>Chlamydiia</taxon>
        <taxon>Parachlamydiales</taxon>
        <taxon>Waddliaceae</taxon>
        <taxon>Waddlia</taxon>
    </lineage>
</organism>
<evidence type="ECO:0000313" key="2">
    <source>
        <dbReference type="EMBL" id="ADI39156.1"/>
    </source>
</evidence>
<reference evidence="2 3" key="1">
    <citation type="journal article" date="2010" name="PLoS ONE">
        <title>The Waddlia genome: a window into chlamydial biology.</title>
        <authorList>
            <person name="Bertelli C."/>
            <person name="Collyn F."/>
            <person name="Croxatto A."/>
            <person name="Ruckert C."/>
            <person name="Polkinghorne A."/>
            <person name="Kebbi-Beghdadi C."/>
            <person name="Goesmann A."/>
            <person name="Vaughan L."/>
            <person name="Greub G."/>
        </authorList>
    </citation>
    <scope>NUCLEOTIDE SEQUENCE [LARGE SCALE GENOMIC DNA]</scope>
    <source>
        <strain evidence="3">ATCC VR-1470 / WSU 86-1044</strain>
    </source>
</reference>
<dbReference type="STRING" id="716544.wcw_1817"/>
<dbReference type="PIRSF" id="PIRSF001892">
    <property type="entry name" value="CyaE"/>
    <property type="match status" value="1"/>
</dbReference>
<sequence length="483" mass="54490">MLRLNRLTSKYFSMLSFCLAGCAARDPFVLTPSTPCREWVYCLEGTPIPHCQLIDDDQLIDEERVWHLPELVDLGLKNSRQTQRSWAETRIRASEYGLSLADFYPEISFSGYIEAVRATTYFGSSRISELPGIQDIVVNEFREYAPSFSLAYLIFDWGTRNARSETFRQRVLSANWEFNREIQTVIRQITGDYYSYVGNKGLQEAAEANLKDAQTLYDATHKKYSLGIVDKSTDLIALTQVSKQQIQFLQAQQLLETSYAQLVADLGIPSTIELNIFGQFEAGEVIFPAECTVEQCVEEALMSRPDLFASYSGMQSTEAAVSAAKRDKLPKVSLQAAGSRIYYQDGENDGNDYGAMISLDYPIFKGYWYENRIRSASSRYCKAKADFEQLQIEVVKEVVIAHRDLEIAVENLKVNRVYVDAAAESYRATLMQFEAGVVDITTVVNAFTSLADARYSLVEAQKEWYTSIANLAYAIGILGKGTR</sequence>
<dbReference type="Pfam" id="PF02321">
    <property type="entry name" value="OEP"/>
    <property type="match status" value="2"/>
</dbReference>
<dbReference type="AlphaFoldDB" id="D6YSW1"/>
<dbReference type="SUPFAM" id="SSF56954">
    <property type="entry name" value="Outer membrane efflux proteins (OEP)"/>
    <property type="match status" value="1"/>
</dbReference>
<evidence type="ECO:0000313" key="3">
    <source>
        <dbReference type="Proteomes" id="UP000001505"/>
    </source>
</evidence>
<dbReference type="PANTHER" id="PTHR30203:SF29">
    <property type="entry name" value="PROTEIN CYAE"/>
    <property type="match status" value="1"/>
</dbReference>
<dbReference type="SMR" id="D6YSW1"/>
<comment type="similarity">
    <text evidence="1">Belongs to the outer membrane factor (OMF) (TC 1.B.17) family.</text>
</comment>
<proteinExistence type="inferred from homology"/>
<dbReference type="GO" id="GO:0015562">
    <property type="term" value="F:efflux transmembrane transporter activity"/>
    <property type="evidence" value="ECO:0007669"/>
    <property type="project" value="InterPro"/>
</dbReference>
<protein>
    <submittedName>
        <fullName evidence="2">Putative outer membrane factor (OMF) family efflux porin</fullName>
    </submittedName>
</protein>
<dbReference type="InterPro" id="IPR028351">
    <property type="entry name" value="CyaE"/>
</dbReference>
<dbReference type="Gene3D" id="1.20.1600.10">
    <property type="entry name" value="Outer membrane efflux proteins (OEP)"/>
    <property type="match status" value="1"/>
</dbReference>
<dbReference type="InterPro" id="IPR003423">
    <property type="entry name" value="OMP_efflux"/>
</dbReference>
<dbReference type="PANTHER" id="PTHR30203">
    <property type="entry name" value="OUTER MEMBRANE CATION EFFLUX PROTEIN"/>
    <property type="match status" value="1"/>
</dbReference>
<dbReference type="InterPro" id="IPR010131">
    <property type="entry name" value="MdtP/NodT-like"/>
</dbReference>
<name>D6YSW1_WADCW</name>
<keyword evidence="3" id="KW-1185">Reference proteome</keyword>
<dbReference type="Proteomes" id="UP000001505">
    <property type="component" value="Chromosome"/>
</dbReference>
<dbReference type="eggNOG" id="COG1538">
    <property type="taxonomic scope" value="Bacteria"/>
</dbReference>